<comment type="caution">
    <text evidence="1">The sequence shown here is derived from an EMBL/GenBank/DDBJ whole genome shotgun (WGS) entry which is preliminary data.</text>
</comment>
<evidence type="ECO:0000313" key="2">
    <source>
        <dbReference type="Proteomes" id="UP000625033"/>
    </source>
</evidence>
<keyword evidence="2" id="KW-1185">Reference proteome</keyword>
<proteinExistence type="predicted"/>
<name>A0A931GM00_9MICC</name>
<dbReference type="Proteomes" id="UP000625033">
    <property type="component" value="Unassembled WGS sequence"/>
</dbReference>
<accession>A0A931GM00</accession>
<gene>
    <name evidence="1" type="ORF">IW252_001701</name>
</gene>
<dbReference type="EMBL" id="JADOTZ010000001">
    <property type="protein sequence ID" value="MBG6084934.1"/>
    <property type="molecule type" value="Genomic_DNA"/>
</dbReference>
<evidence type="ECO:0000313" key="1">
    <source>
        <dbReference type="EMBL" id="MBG6084934.1"/>
    </source>
</evidence>
<sequence length="141" mass="14466">MNTQDWSALWAQLDTERPAGAVTLTAAPLDVEAPSALPGEYALFDAPFDEYEVAELTHFDRPIARGRVASAGAIAVIAPVTSVPGDQGTGADDDAAVDAAHVAAVVEHLAQTAHTEGADVLYAVAGPAQVEVLRGMGFADA</sequence>
<protein>
    <submittedName>
        <fullName evidence="1">Uncharacterized protein</fullName>
    </submittedName>
</protein>
<dbReference type="RefSeq" id="WP_196836174.1">
    <property type="nucleotide sequence ID" value="NZ_JADOTZ010000001.1"/>
</dbReference>
<organism evidence="1 2">
    <name type="scientific">Zhihengliuella flava</name>
    <dbReference type="NCBI Taxonomy" id="1285193"/>
    <lineage>
        <taxon>Bacteria</taxon>
        <taxon>Bacillati</taxon>
        <taxon>Actinomycetota</taxon>
        <taxon>Actinomycetes</taxon>
        <taxon>Micrococcales</taxon>
        <taxon>Micrococcaceae</taxon>
        <taxon>Zhihengliuella</taxon>
    </lineage>
</organism>
<reference evidence="1" key="1">
    <citation type="submission" date="2020-11" db="EMBL/GenBank/DDBJ databases">
        <title>Sequencing the genomes of 1000 actinobacteria strains.</title>
        <authorList>
            <person name="Klenk H.-P."/>
        </authorList>
    </citation>
    <scope>NUCLEOTIDE SEQUENCE</scope>
    <source>
        <strain evidence="1">DSM 26152</strain>
    </source>
</reference>
<dbReference type="AlphaFoldDB" id="A0A931GM00"/>